<proteinExistence type="inferred from homology"/>
<keyword evidence="4" id="KW-0560">Oxidoreductase</keyword>
<dbReference type="PANTHER" id="PTHR23023">
    <property type="entry name" value="DIMETHYLANILINE MONOOXYGENASE"/>
    <property type="match status" value="1"/>
</dbReference>
<evidence type="ECO:0000256" key="4">
    <source>
        <dbReference type="ARBA" id="ARBA00023002"/>
    </source>
</evidence>
<dbReference type="GO" id="GO:0004499">
    <property type="term" value="F:N,N-dimethylaniline monooxygenase activity"/>
    <property type="evidence" value="ECO:0007669"/>
    <property type="project" value="InterPro"/>
</dbReference>
<keyword evidence="2" id="KW-0285">Flavoprotein</keyword>
<sequence>MTRKSVCIVGSGPGGLASAKVLLQTGQFDVTVFEKRSRIGGIWALDESSKDGYLSPHTPTNLSRFQVAFSDLSWSSVDLANTNHEQQALSMFPSAWKVNRYLETYRQKHIPNSVIHLDTSVVSVARRSGSGQVWTVTTQDVSGAQSKHHFEYVIMASGFFAVPRPLKKVISKLPADPSSLPVKIIHSGQYRELEDLFPPATVAQGKDILIIGGSNSAGEAAGVIARQLSSSQFSGDKAIQQRYQGCRIVHVTPRALYALPPYLPTDEHSRTFVPLDFSFYNLAKRMPGPVVAAAGLASTFIRDLLHDGIQMNIGGDQSDLGAPALVPLGKDDEKRGTVQVTLAESYSEYVRSGLIKVIRGKVDRVEAQDASVSVEIVEEGQVEKLDNIGAIVYATGYTPIPALDMLDDETKWAVQYDNQSMRLPLILEDWQTSAPAVPELAFIGFYEGPYWGIMEMQARLTADRWLGKNPISQRTYEVPDDLLALRAAMQARRSDVPQYWLGDYAGYMEEMAVAMKLQRNDGVLQEREGAVLPARYLSTDDDRQEANRAMADFSDTWLACLKGKYVARAVFRALQGEWAISRRIESKNTSFPSGTLTGTAFFHPRFPTKDKSAQAFDLEYLYIETGVYRTTTGAEMNASRRYVYRYTEVEDKISVWFVKPDREYEVDYLFHNLQFSPPDVTETEGASIAAADHLCINDMYKTRYRLPMKGISLPSFWIEHSVHGPAKDYVSKTTYERRKPAV</sequence>
<dbReference type="PRINTS" id="PR00419">
    <property type="entry name" value="ADXRDTASE"/>
</dbReference>
<organism evidence="6 7">
    <name type="scientific">Peltaster fructicola</name>
    <dbReference type="NCBI Taxonomy" id="286661"/>
    <lineage>
        <taxon>Eukaryota</taxon>
        <taxon>Fungi</taxon>
        <taxon>Dikarya</taxon>
        <taxon>Ascomycota</taxon>
        <taxon>Pezizomycotina</taxon>
        <taxon>Dothideomycetes</taxon>
        <taxon>Dothideomycetes incertae sedis</taxon>
        <taxon>Peltaster</taxon>
    </lineage>
</organism>
<dbReference type="GO" id="GO:0050660">
    <property type="term" value="F:flavin adenine dinucleotide binding"/>
    <property type="evidence" value="ECO:0007669"/>
    <property type="project" value="InterPro"/>
</dbReference>
<evidence type="ECO:0000256" key="1">
    <source>
        <dbReference type="ARBA" id="ARBA00009183"/>
    </source>
</evidence>
<evidence type="ECO:0000256" key="3">
    <source>
        <dbReference type="ARBA" id="ARBA00022827"/>
    </source>
</evidence>
<dbReference type="Gene3D" id="3.50.50.60">
    <property type="entry name" value="FAD/NAD(P)-binding domain"/>
    <property type="match status" value="1"/>
</dbReference>
<evidence type="ECO:0000259" key="5">
    <source>
        <dbReference type="Pfam" id="PF19834"/>
    </source>
</evidence>
<keyword evidence="7" id="KW-1185">Reference proteome</keyword>
<dbReference type="SUPFAM" id="SSF51905">
    <property type="entry name" value="FAD/NAD(P)-binding domain"/>
    <property type="match status" value="1"/>
</dbReference>
<evidence type="ECO:0000313" key="6">
    <source>
        <dbReference type="EMBL" id="QIW97686.1"/>
    </source>
</evidence>
<name>A0A6H0XSE9_9PEZI</name>
<dbReference type="Pfam" id="PF19834">
    <property type="entry name" value="DUF6314"/>
    <property type="match status" value="1"/>
</dbReference>
<keyword evidence="3" id="KW-0274">FAD</keyword>
<protein>
    <recommendedName>
        <fullName evidence="5">DUF6314 domain-containing protein</fullName>
    </recommendedName>
</protein>
<dbReference type="Pfam" id="PF00743">
    <property type="entry name" value="FMO-like"/>
    <property type="match status" value="1"/>
</dbReference>
<accession>A0A6H0XSE9</accession>
<comment type="similarity">
    <text evidence="1">Belongs to the FMO family.</text>
</comment>
<feature type="domain" description="DUF6314" evidence="5">
    <location>
        <begin position="574"/>
        <end position="737"/>
    </location>
</feature>
<dbReference type="Proteomes" id="UP000503462">
    <property type="component" value="Chromosome 2"/>
</dbReference>
<reference evidence="6 7" key="1">
    <citation type="journal article" date="2016" name="Sci. Rep.">
        <title>Peltaster fructicola genome reveals evolution from an invasive phytopathogen to an ectophytic parasite.</title>
        <authorList>
            <person name="Xu C."/>
            <person name="Chen H."/>
            <person name="Gleason M.L."/>
            <person name="Xu J.R."/>
            <person name="Liu H."/>
            <person name="Zhang R."/>
            <person name="Sun G."/>
        </authorList>
    </citation>
    <scope>NUCLEOTIDE SEQUENCE [LARGE SCALE GENOMIC DNA]</scope>
    <source>
        <strain evidence="6 7">LNHT1506</strain>
    </source>
</reference>
<dbReference type="AlphaFoldDB" id="A0A6H0XSE9"/>
<dbReference type="InterPro" id="IPR050346">
    <property type="entry name" value="FMO-like"/>
</dbReference>
<evidence type="ECO:0000256" key="2">
    <source>
        <dbReference type="ARBA" id="ARBA00022630"/>
    </source>
</evidence>
<evidence type="ECO:0000313" key="7">
    <source>
        <dbReference type="Proteomes" id="UP000503462"/>
    </source>
</evidence>
<dbReference type="InterPro" id="IPR036188">
    <property type="entry name" value="FAD/NAD-bd_sf"/>
</dbReference>
<dbReference type="InterPro" id="IPR045632">
    <property type="entry name" value="DUF6314"/>
</dbReference>
<dbReference type="EMBL" id="CP051140">
    <property type="protein sequence ID" value="QIW97686.1"/>
    <property type="molecule type" value="Genomic_DNA"/>
</dbReference>
<dbReference type="OrthoDB" id="66881at2759"/>
<dbReference type="GO" id="GO:0050661">
    <property type="term" value="F:NADP binding"/>
    <property type="evidence" value="ECO:0007669"/>
    <property type="project" value="InterPro"/>
</dbReference>
<dbReference type="InterPro" id="IPR020946">
    <property type="entry name" value="Flavin_mOase-like"/>
</dbReference>
<gene>
    <name evidence="6" type="ORF">AMS68_003204</name>
</gene>